<dbReference type="InterPro" id="IPR001650">
    <property type="entry name" value="Helicase_C-like"/>
</dbReference>
<keyword evidence="1 12" id="KW-0639">Primosome</keyword>
<keyword evidence="5 12" id="KW-0378">Hydrolase</keyword>
<evidence type="ECO:0000256" key="6">
    <source>
        <dbReference type="ARBA" id="ARBA00022806"/>
    </source>
</evidence>
<sequence length="827" mass="95435">MSERVTLFVDVILPIPLNQEFTYRVPFEMNDTVREYLRVIVPFGKGKLYTGIITKIHQEAPRLYQAKYLEHILDETPIITKKQFSFWKWMSEYYMAPLGDVMNAALPANFKLASETKIVIHPDFDGESSLLTDREYLVLEALQIKETLDLKEISEIIGIKTIQPLIKTLLEKNIVLTLEEVSNKFSPKTGLFVVLHENYRSDAVLNELFEQLARKKTTHKQEQVLLKILQLGGFHDGQVTPILRKSLEDQGCSLSAINTLEKQGVLRIERLEISRIHSLDQTKFTFPELSQAQSSALEEIKYVFEKKDTVLLQGITGSGKTEIYIEFIRNVLDQGKQVLFLVPEIALTTQLIQRLSAYFGEKIGVYHSRFNSNERVEIWNKVLQNDPNQFRLVVGARSSIFLPFQDLGLIIVDEEHETSYKQHDPSPRYNARDMAIVLAHFFKTKTLLGSATPSIESFQNTRDGKYGHVLLTERFSQVQLPEILCADMKEERRQKSMNGHFSKFLLENIIETIKNQEQVILFQNRRGYTPIWTCEICGFSPNCINCDTTLNYHKHSNLLKCHHCSYQTPPIGTCPACGSNRLKMLGFGTEKIEDDLSLILPEVRIGRMDLDTTRNKNSHLELIQGFENREIDVLIGTQMVAKGLDFDHVGLVGILDADLMLNKTDFRAFERAFQLMTQVAGRSGRRNKRGKVIIQTGNPDHWVIQKVMEHDYDSFAINELVERRNYHYPPFYKLIRFTLKHRDRDLVDAGALHFSKLLKDQFHERVLGPESPVIARIQNFYLKEIVLKIEQDAPQKKVKERLHELTDQFFSVPHFKPIRLITDVDPA</sequence>
<dbReference type="GO" id="GO:1990077">
    <property type="term" value="C:primosome complex"/>
    <property type="evidence" value="ECO:0007669"/>
    <property type="project" value="UniProtKB-UniRule"/>
</dbReference>
<dbReference type="FunFam" id="3.40.50.300:FF:000489">
    <property type="entry name" value="Primosome assembly protein PriA"/>
    <property type="match status" value="1"/>
</dbReference>
<feature type="binding site" evidence="12">
    <location>
        <position position="561"/>
    </location>
    <ligand>
        <name>Zn(2+)</name>
        <dbReference type="ChEBI" id="CHEBI:29105"/>
        <label>2</label>
    </ligand>
</feature>
<dbReference type="AlphaFoldDB" id="A0A556MRS6"/>
<dbReference type="CDD" id="cd18804">
    <property type="entry name" value="SF2_C_priA"/>
    <property type="match status" value="1"/>
</dbReference>
<feature type="domain" description="Helicase ATP-binding" evidence="13">
    <location>
        <begin position="301"/>
        <end position="471"/>
    </location>
</feature>
<dbReference type="PANTHER" id="PTHR30580:SF0">
    <property type="entry name" value="PRIMOSOMAL PROTEIN N"/>
    <property type="match status" value="1"/>
</dbReference>
<dbReference type="InterPro" id="IPR005259">
    <property type="entry name" value="PriA"/>
</dbReference>
<dbReference type="PANTHER" id="PTHR30580">
    <property type="entry name" value="PRIMOSOMAL PROTEIN N"/>
    <property type="match status" value="1"/>
</dbReference>
<evidence type="ECO:0000256" key="9">
    <source>
        <dbReference type="ARBA" id="ARBA00023125"/>
    </source>
</evidence>
<comment type="cofactor">
    <cofactor evidence="12">
        <name>Zn(2+)</name>
        <dbReference type="ChEBI" id="CHEBI:29105"/>
    </cofactor>
    <text evidence="12">Binds 2 zinc ions per subunit.</text>
</comment>
<dbReference type="GO" id="GO:0005524">
    <property type="term" value="F:ATP binding"/>
    <property type="evidence" value="ECO:0007669"/>
    <property type="project" value="UniProtKB-UniRule"/>
</dbReference>
<reference evidence="15 16" key="1">
    <citation type="submission" date="2019-07" db="EMBL/GenBank/DDBJ databases">
        <authorList>
            <person name="Huq M.A."/>
        </authorList>
    </citation>
    <scope>NUCLEOTIDE SEQUENCE [LARGE SCALE GENOMIC DNA]</scope>
    <source>
        <strain evidence="15 16">MAH-3</strain>
    </source>
</reference>
<comment type="catalytic activity">
    <reaction evidence="11 12">
        <text>ATP + H2O = ADP + phosphate + H(+)</text>
        <dbReference type="Rhea" id="RHEA:13065"/>
        <dbReference type="ChEBI" id="CHEBI:15377"/>
        <dbReference type="ChEBI" id="CHEBI:15378"/>
        <dbReference type="ChEBI" id="CHEBI:30616"/>
        <dbReference type="ChEBI" id="CHEBI:43474"/>
        <dbReference type="ChEBI" id="CHEBI:456216"/>
        <dbReference type="EC" id="5.6.2.4"/>
    </reaction>
</comment>
<keyword evidence="6 12" id="KW-0347">Helicase</keyword>
<feature type="binding site" evidence="12">
    <location>
        <position position="564"/>
    </location>
    <ligand>
        <name>Zn(2+)</name>
        <dbReference type="ChEBI" id="CHEBI:29105"/>
        <label>2</label>
    </ligand>
</feature>
<dbReference type="Pfam" id="PF18074">
    <property type="entry name" value="PriA_C"/>
    <property type="match status" value="1"/>
</dbReference>
<dbReference type="GO" id="GO:0006302">
    <property type="term" value="P:double-strand break repair"/>
    <property type="evidence" value="ECO:0007669"/>
    <property type="project" value="InterPro"/>
</dbReference>
<keyword evidence="7 12" id="KW-0862">Zinc</keyword>
<keyword evidence="4 12" id="KW-0547">Nucleotide-binding</keyword>
<dbReference type="InterPro" id="IPR040498">
    <property type="entry name" value="PriA_CRR"/>
</dbReference>
<evidence type="ECO:0000256" key="8">
    <source>
        <dbReference type="ARBA" id="ARBA00022840"/>
    </source>
</evidence>
<evidence type="ECO:0000313" key="16">
    <source>
        <dbReference type="Proteomes" id="UP000316008"/>
    </source>
</evidence>
<accession>A0A556MRS6</accession>
<feature type="binding site" evidence="12">
    <location>
        <position position="534"/>
    </location>
    <ligand>
        <name>Zn(2+)</name>
        <dbReference type="ChEBI" id="CHEBI:29105"/>
        <label>1</label>
    </ligand>
</feature>
<feature type="binding site" evidence="12">
    <location>
        <position position="574"/>
    </location>
    <ligand>
        <name>Zn(2+)</name>
        <dbReference type="ChEBI" id="CHEBI:29105"/>
        <label>1</label>
    </ligand>
</feature>
<dbReference type="InterPro" id="IPR041222">
    <property type="entry name" value="PriA_3primeBD"/>
</dbReference>
<dbReference type="OrthoDB" id="9759544at2"/>
<keyword evidence="3 12" id="KW-0479">Metal-binding</keyword>
<evidence type="ECO:0000256" key="10">
    <source>
        <dbReference type="ARBA" id="ARBA00023235"/>
    </source>
</evidence>
<dbReference type="Pfam" id="PF00271">
    <property type="entry name" value="Helicase_C"/>
    <property type="match status" value="1"/>
</dbReference>
<comment type="subunit">
    <text evidence="12">Component of the replication restart primosome.</text>
</comment>
<keyword evidence="10 12" id="KW-0413">Isomerase</keyword>
<evidence type="ECO:0000256" key="1">
    <source>
        <dbReference type="ARBA" id="ARBA00022515"/>
    </source>
</evidence>
<name>A0A556MRS6_9FLAO</name>
<feature type="binding site" evidence="12">
    <location>
        <position position="546"/>
    </location>
    <ligand>
        <name>Zn(2+)</name>
        <dbReference type="ChEBI" id="CHEBI:29105"/>
        <label>2</label>
    </ligand>
</feature>
<feature type="binding site" evidence="12">
    <location>
        <position position="543"/>
    </location>
    <ligand>
        <name>Zn(2+)</name>
        <dbReference type="ChEBI" id="CHEBI:29105"/>
        <label>2</label>
    </ligand>
</feature>
<comment type="function">
    <text evidence="12">Initiates the restart of stalled replication forks, which reloads the replicative helicase on sites other than the origin of replication. Recognizes and binds to abandoned replication forks and remodels them to uncover a helicase loading site. Promotes assembly of the primosome at these replication forks.</text>
</comment>
<evidence type="ECO:0000259" key="14">
    <source>
        <dbReference type="PROSITE" id="PS51194"/>
    </source>
</evidence>
<dbReference type="GO" id="GO:0016887">
    <property type="term" value="F:ATP hydrolysis activity"/>
    <property type="evidence" value="ECO:0007669"/>
    <property type="project" value="RHEA"/>
</dbReference>
<dbReference type="SMART" id="SM00487">
    <property type="entry name" value="DEXDc"/>
    <property type="match status" value="1"/>
</dbReference>
<dbReference type="GO" id="GO:0006269">
    <property type="term" value="P:DNA replication, synthesis of primer"/>
    <property type="evidence" value="ECO:0007669"/>
    <property type="project" value="UniProtKB-KW"/>
</dbReference>
<dbReference type="NCBIfam" id="TIGR00595">
    <property type="entry name" value="priA"/>
    <property type="match status" value="1"/>
</dbReference>
<keyword evidence="2 12" id="KW-0235">DNA replication</keyword>
<dbReference type="Pfam" id="PF00270">
    <property type="entry name" value="DEAD"/>
    <property type="match status" value="1"/>
</dbReference>
<dbReference type="Pfam" id="PF18319">
    <property type="entry name" value="Zn_ribbon_PriA"/>
    <property type="match status" value="1"/>
</dbReference>
<dbReference type="GO" id="GO:0043138">
    <property type="term" value="F:3'-5' DNA helicase activity"/>
    <property type="evidence" value="ECO:0007669"/>
    <property type="project" value="UniProtKB-EC"/>
</dbReference>
<feature type="domain" description="Helicase C-terminal" evidence="14">
    <location>
        <begin position="505"/>
        <end position="723"/>
    </location>
</feature>
<dbReference type="GO" id="GO:0003677">
    <property type="term" value="F:DNA binding"/>
    <property type="evidence" value="ECO:0007669"/>
    <property type="project" value="UniProtKB-UniRule"/>
</dbReference>
<dbReference type="GO" id="GO:0006310">
    <property type="term" value="P:DNA recombination"/>
    <property type="evidence" value="ECO:0007669"/>
    <property type="project" value="InterPro"/>
</dbReference>
<dbReference type="InterPro" id="IPR011545">
    <property type="entry name" value="DEAD/DEAH_box_helicase_dom"/>
</dbReference>
<dbReference type="PROSITE" id="PS51194">
    <property type="entry name" value="HELICASE_CTER"/>
    <property type="match status" value="1"/>
</dbReference>
<dbReference type="PROSITE" id="PS51192">
    <property type="entry name" value="HELICASE_ATP_BIND_1"/>
    <property type="match status" value="1"/>
</dbReference>
<dbReference type="RefSeq" id="WP_144333432.1">
    <property type="nucleotide sequence ID" value="NZ_VLPL01000005.1"/>
</dbReference>
<dbReference type="EC" id="5.6.2.4" evidence="12"/>
<dbReference type="SMART" id="SM00490">
    <property type="entry name" value="HELICc"/>
    <property type="match status" value="1"/>
</dbReference>
<dbReference type="Pfam" id="PF17764">
    <property type="entry name" value="PriA_3primeBD"/>
    <property type="match status" value="1"/>
</dbReference>
<comment type="caution">
    <text evidence="15">The sequence shown here is derived from an EMBL/GenBank/DDBJ whole genome shotgun (WGS) entry which is preliminary data.</text>
</comment>
<evidence type="ECO:0000256" key="4">
    <source>
        <dbReference type="ARBA" id="ARBA00022741"/>
    </source>
</evidence>
<evidence type="ECO:0000256" key="5">
    <source>
        <dbReference type="ARBA" id="ARBA00022801"/>
    </source>
</evidence>
<evidence type="ECO:0000256" key="11">
    <source>
        <dbReference type="ARBA" id="ARBA00048988"/>
    </source>
</evidence>
<keyword evidence="9 12" id="KW-0238">DNA-binding</keyword>
<dbReference type="HAMAP" id="MF_00983">
    <property type="entry name" value="PriA"/>
    <property type="match status" value="1"/>
</dbReference>
<comment type="catalytic activity">
    <reaction evidence="12">
        <text>Couples ATP hydrolysis with the unwinding of duplex DNA by translocating in the 3'-5' direction.</text>
        <dbReference type="EC" id="5.6.2.4"/>
    </reaction>
</comment>
<dbReference type="GO" id="GO:0006270">
    <property type="term" value="P:DNA replication initiation"/>
    <property type="evidence" value="ECO:0007669"/>
    <property type="project" value="TreeGrafter"/>
</dbReference>
<dbReference type="InterPro" id="IPR041236">
    <property type="entry name" value="PriA_C"/>
</dbReference>
<dbReference type="SUPFAM" id="SSF52540">
    <property type="entry name" value="P-loop containing nucleoside triphosphate hydrolases"/>
    <property type="match status" value="1"/>
</dbReference>
<evidence type="ECO:0000259" key="13">
    <source>
        <dbReference type="PROSITE" id="PS51192"/>
    </source>
</evidence>
<feature type="binding site" evidence="12">
    <location>
        <position position="537"/>
    </location>
    <ligand>
        <name>Zn(2+)</name>
        <dbReference type="ChEBI" id="CHEBI:29105"/>
        <label>1</label>
    </ligand>
</feature>
<dbReference type="CDD" id="cd17929">
    <property type="entry name" value="DEXHc_priA"/>
    <property type="match status" value="1"/>
</dbReference>
<dbReference type="Gene3D" id="3.40.50.300">
    <property type="entry name" value="P-loop containing nucleotide triphosphate hydrolases"/>
    <property type="match status" value="2"/>
</dbReference>
<proteinExistence type="inferred from homology"/>
<evidence type="ECO:0000256" key="3">
    <source>
        <dbReference type="ARBA" id="ARBA00022723"/>
    </source>
</evidence>
<dbReference type="InterPro" id="IPR027417">
    <property type="entry name" value="P-loop_NTPase"/>
</dbReference>
<keyword evidence="8 12" id="KW-0067">ATP-binding</keyword>
<feature type="binding site" evidence="12">
    <location>
        <position position="577"/>
    </location>
    <ligand>
        <name>Zn(2+)</name>
        <dbReference type="ChEBI" id="CHEBI:29105"/>
        <label>1</label>
    </ligand>
</feature>
<dbReference type="InterPro" id="IPR014001">
    <property type="entry name" value="Helicase_ATP-bd"/>
</dbReference>
<dbReference type="Proteomes" id="UP000316008">
    <property type="component" value="Unassembled WGS sequence"/>
</dbReference>
<dbReference type="FunFam" id="3.40.1440.60:FF:000001">
    <property type="entry name" value="Primosomal protein N"/>
    <property type="match status" value="1"/>
</dbReference>
<comment type="similarity">
    <text evidence="12">Belongs to the helicase family. PriA subfamily.</text>
</comment>
<evidence type="ECO:0000256" key="12">
    <source>
        <dbReference type="HAMAP-Rule" id="MF_00983"/>
    </source>
</evidence>
<dbReference type="GO" id="GO:0008270">
    <property type="term" value="F:zinc ion binding"/>
    <property type="evidence" value="ECO:0007669"/>
    <property type="project" value="UniProtKB-UniRule"/>
</dbReference>
<dbReference type="EMBL" id="VLPL01000005">
    <property type="protein sequence ID" value="TSJ42479.1"/>
    <property type="molecule type" value="Genomic_DNA"/>
</dbReference>
<dbReference type="InterPro" id="IPR042115">
    <property type="entry name" value="PriA_3primeBD_sf"/>
</dbReference>
<organism evidence="15 16">
    <name type="scientific">Fluviicola chungangensis</name>
    <dbReference type="NCBI Taxonomy" id="2597671"/>
    <lineage>
        <taxon>Bacteria</taxon>
        <taxon>Pseudomonadati</taxon>
        <taxon>Bacteroidota</taxon>
        <taxon>Flavobacteriia</taxon>
        <taxon>Flavobacteriales</taxon>
        <taxon>Crocinitomicaceae</taxon>
        <taxon>Fluviicola</taxon>
    </lineage>
</organism>
<protein>
    <recommendedName>
        <fullName evidence="12">Replication restart protein PriA</fullName>
    </recommendedName>
    <alternativeName>
        <fullName evidence="12">ATP-dependent DNA helicase PriA</fullName>
        <ecNumber evidence="12">5.6.2.4</ecNumber>
    </alternativeName>
    <alternativeName>
        <fullName evidence="12">DNA 3'-5' helicase PriA</fullName>
    </alternativeName>
</protein>
<evidence type="ECO:0000313" key="15">
    <source>
        <dbReference type="EMBL" id="TSJ42479.1"/>
    </source>
</evidence>
<evidence type="ECO:0000256" key="7">
    <source>
        <dbReference type="ARBA" id="ARBA00022833"/>
    </source>
</evidence>
<gene>
    <name evidence="12 15" type="primary">priA</name>
    <name evidence="15" type="ORF">FO442_11980</name>
</gene>
<dbReference type="Gene3D" id="3.40.1440.60">
    <property type="entry name" value="PriA, 3(prime) DNA-binding domain"/>
    <property type="match status" value="1"/>
</dbReference>
<evidence type="ECO:0000256" key="2">
    <source>
        <dbReference type="ARBA" id="ARBA00022705"/>
    </source>
</evidence>
<keyword evidence="16" id="KW-1185">Reference proteome</keyword>